<feature type="compositionally biased region" description="Acidic residues" evidence="1">
    <location>
        <begin position="68"/>
        <end position="103"/>
    </location>
</feature>
<proteinExistence type="predicted"/>
<dbReference type="NCBIfam" id="TIGR02453">
    <property type="entry name" value="TIGR02453 family protein"/>
    <property type="match status" value="1"/>
</dbReference>
<evidence type="ECO:0000313" key="3">
    <source>
        <dbReference type="Proteomes" id="UP001583186"/>
    </source>
</evidence>
<dbReference type="PANTHER" id="PTHR36452">
    <property type="entry name" value="CHROMOSOME 12, WHOLE GENOME SHOTGUN SEQUENCE"/>
    <property type="match status" value="1"/>
</dbReference>
<dbReference type="InterPro" id="IPR012808">
    <property type="entry name" value="CHP02453"/>
</dbReference>
<dbReference type="Pfam" id="PF09365">
    <property type="entry name" value="DUF2461"/>
    <property type="match status" value="1"/>
</dbReference>
<evidence type="ECO:0008006" key="4">
    <source>
        <dbReference type="Google" id="ProtNLM"/>
    </source>
</evidence>
<feature type="compositionally biased region" description="Low complexity" evidence="1">
    <location>
        <begin position="108"/>
        <end position="118"/>
    </location>
</feature>
<feature type="compositionally biased region" description="Polar residues" evidence="1">
    <location>
        <begin position="21"/>
        <end position="31"/>
    </location>
</feature>
<name>A0ABR3YKR1_9PEZI</name>
<gene>
    <name evidence="2" type="ORF">Sste5346_009375</name>
</gene>
<feature type="region of interest" description="Disordered" evidence="1">
    <location>
        <begin position="401"/>
        <end position="451"/>
    </location>
</feature>
<protein>
    <recommendedName>
        <fullName evidence="4">DUF2461 domain containing protein</fullName>
    </recommendedName>
</protein>
<dbReference type="PANTHER" id="PTHR36452:SF1">
    <property type="entry name" value="DUF2461 DOMAIN-CONTAINING PROTEIN"/>
    <property type="match status" value="1"/>
</dbReference>
<organism evidence="2 3">
    <name type="scientific">Sporothrix stenoceras</name>
    <dbReference type="NCBI Taxonomy" id="5173"/>
    <lineage>
        <taxon>Eukaryota</taxon>
        <taxon>Fungi</taxon>
        <taxon>Dikarya</taxon>
        <taxon>Ascomycota</taxon>
        <taxon>Pezizomycotina</taxon>
        <taxon>Sordariomycetes</taxon>
        <taxon>Sordariomycetidae</taxon>
        <taxon>Ophiostomatales</taxon>
        <taxon>Ophiostomataceae</taxon>
        <taxon>Sporothrix</taxon>
    </lineage>
</organism>
<dbReference type="Proteomes" id="UP001583186">
    <property type="component" value="Unassembled WGS sequence"/>
</dbReference>
<feature type="region of interest" description="Disordered" evidence="1">
    <location>
        <begin position="1"/>
        <end position="143"/>
    </location>
</feature>
<feature type="compositionally biased region" description="Acidic residues" evidence="1">
    <location>
        <begin position="408"/>
        <end position="451"/>
    </location>
</feature>
<dbReference type="EMBL" id="JAWCUI010000086">
    <property type="protein sequence ID" value="KAL1888749.1"/>
    <property type="molecule type" value="Genomic_DNA"/>
</dbReference>
<sequence>MPPKRQAPPTSEPSGRRRSTRISLSGQTSQYFEGDDSDVDLDDRPGKRAKKSALASKAKNGARRQVDDSGDSDADSYKEEEDEDEEEDGDEDNEDDDADDYEEEKVVKSSGKISSKNGAKGGAKNGRKHKEESDDDSDSDAAPKVTFIPHKKLHDLGGVDYADETVHPVTMHFLKELKANNRREWLKGCDAEFRRAQKDWLSYVDTLGMRIAADADETIPELPAKDIVFRIYRDVRFSKDKRPYKPHFSAAWSRTGKKGPYACYYLHCEPGSCFVGGGLWHPENDALRLLRASIDERPQRWRRMLMDNESLRKTWLKGAGVSTGKPNEKAIKKAFAKANAKSALKKKPLGFSADHRDIELLKLRNYTMHKKIPDSVFTDADGQDQLVEMLRALEPFISHLNRIVMPDPGDDSDSEEGEDDGDEKEEDEDEEENRDEDAEKDDDEDELTIDF</sequence>
<keyword evidence="3" id="KW-1185">Reference proteome</keyword>
<accession>A0ABR3YKR1</accession>
<comment type="caution">
    <text evidence="2">The sequence shown here is derived from an EMBL/GenBank/DDBJ whole genome shotgun (WGS) entry which is preliminary data.</text>
</comment>
<reference evidence="2 3" key="1">
    <citation type="journal article" date="2024" name="IMA Fungus">
        <title>IMA Genome - F19 : A genome assembly and annotation guide to empower mycologists, including annotated draft genome sequences of Ceratocystis pirilliformis, Diaporthe australafricana, Fusarium ophioides, Paecilomyces lecythidis, and Sporothrix stenoceras.</title>
        <authorList>
            <person name="Aylward J."/>
            <person name="Wilson A.M."/>
            <person name="Visagie C.M."/>
            <person name="Spraker J."/>
            <person name="Barnes I."/>
            <person name="Buitendag C."/>
            <person name="Ceriani C."/>
            <person name="Del Mar Angel L."/>
            <person name="du Plessis D."/>
            <person name="Fuchs T."/>
            <person name="Gasser K."/>
            <person name="Kramer D."/>
            <person name="Li W."/>
            <person name="Munsamy K."/>
            <person name="Piso A."/>
            <person name="Price J.L."/>
            <person name="Sonnekus B."/>
            <person name="Thomas C."/>
            <person name="van der Nest A."/>
            <person name="van Dijk A."/>
            <person name="van Heerden A."/>
            <person name="van Vuuren N."/>
            <person name="Yilmaz N."/>
            <person name="Duong T.A."/>
            <person name="van der Merwe N.A."/>
            <person name="Wingfield M.J."/>
            <person name="Wingfield B.D."/>
        </authorList>
    </citation>
    <scope>NUCLEOTIDE SEQUENCE [LARGE SCALE GENOMIC DNA]</scope>
    <source>
        <strain evidence="2 3">CMW 5346</strain>
    </source>
</reference>
<evidence type="ECO:0000256" key="1">
    <source>
        <dbReference type="SAM" id="MobiDB-lite"/>
    </source>
</evidence>
<evidence type="ECO:0000313" key="2">
    <source>
        <dbReference type="EMBL" id="KAL1888749.1"/>
    </source>
</evidence>